<proteinExistence type="predicted"/>
<organism evidence="1 2">
    <name type="scientific">Gossypium hirsutum</name>
    <name type="common">Upland cotton</name>
    <name type="synonym">Gossypium mexicanum</name>
    <dbReference type="NCBI Taxonomy" id="3635"/>
    <lineage>
        <taxon>Eukaryota</taxon>
        <taxon>Viridiplantae</taxon>
        <taxon>Streptophyta</taxon>
        <taxon>Embryophyta</taxon>
        <taxon>Tracheophyta</taxon>
        <taxon>Spermatophyta</taxon>
        <taxon>Magnoliopsida</taxon>
        <taxon>eudicotyledons</taxon>
        <taxon>Gunneridae</taxon>
        <taxon>Pentapetalae</taxon>
        <taxon>rosids</taxon>
        <taxon>malvids</taxon>
        <taxon>Malvales</taxon>
        <taxon>Malvaceae</taxon>
        <taxon>Malvoideae</taxon>
        <taxon>Gossypium</taxon>
    </lineage>
</organism>
<accession>A0A1U8JJE5</accession>
<dbReference type="PANTHER" id="PTHR47070">
    <property type="entry name" value="HYDROXYPROLINE-RICH GLYCOPROTEIN-LIKE"/>
    <property type="match status" value="1"/>
</dbReference>
<dbReference type="RefSeq" id="XP_016688424.1">
    <property type="nucleotide sequence ID" value="XM_016832935.2"/>
</dbReference>
<dbReference type="STRING" id="3635.A0A1U8JJE5"/>
<dbReference type="AlphaFoldDB" id="A0A1U8JJE5"/>
<protein>
    <submittedName>
        <fullName evidence="2">Uncharacterized protein</fullName>
    </submittedName>
</protein>
<reference evidence="2" key="2">
    <citation type="submission" date="2025-08" db="UniProtKB">
        <authorList>
            <consortium name="RefSeq"/>
        </authorList>
    </citation>
    <scope>IDENTIFICATION</scope>
</reference>
<dbReference type="KEGG" id="ghi:107906075"/>
<sequence>MFLVNRVFFSDRFHVVERVPVNALDVAGSTTGLEDSSRIEYKDDNINVQNQQTDTSNPWIQNRRELPGLQSAPCYNMLRTPHGYMPSHTAHTSVNAAASQSSYMQF</sequence>
<evidence type="ECO:0000313" key="1">
    <source>
        <dbReference type="Proteomes" id="UP000818029"/>
    </source>
</evidence>
<gene>
    <name evidence="2" type="primary">LOC107906075</name>
</gene>
<dbReference type="GeneID" id="107906075"/>
<dbReference type="Proteomes" id="UP000818029">
    <property type="component" value="Chromosome D05"/>
</dbReference>
<evidence type="ECO:0000313" key="2">
    <source>
        <dbReference type="RefSeq" id="XP_016688424.1"/>
    </source>
</evidence>
<keyword evidence="1" id="KW-1185">Reference proteome</keyword>
<dbReference type="PANTHER" id="PTHR47070:SF2">
    <property type="entry name" value="OS06G0206100 PROTEIN"/>
    <property type="match status" value="1"/>
</dbReference>
<name>A0A1U8JJE5_GOSHI</name>
<dbReference type="PaxDb" id="3635-A0A1U8JJE5"/>
<reference evidence="1" key="1">
    <citation type="journal article" date="2020" name="Nat. Genet.">
        <title>Genomic diversifications of five Gossypium allopolyploid species and their impact on cotton improvement.</title>
        <authorList>
            <person name="Chen Z.J."/>
            <person name="Sreedasyam A."/>
            <person name="Ando A."/>
            <person name="Song Q."/>
            <person name="De Santiago L.M."/>
            <person name="Hulse-Kemp A.M."/>
            <person name="Ding M."/>
            <person name="Ye W."/>
            <person name="Kirkbride R.C."/>
            <person name="Jenkins J."/>
            <person name="Plott C."/>
            <person name="Lovell J."/>
            <person name="Lin Y.M."/>
            <person name="Vaughn R."/>
            <person name="Liu B."/>
            <person name="Simpson S."/>
            <person name="Scheffler B.E."/>
            <person name="Wen L."/>
            <person name="Saski C.A."/>
            <person name="Grover C.E."/>
            <person name="Hu G."/>
            <person name="Conover J.L."/>
            <person name="Carlson J.W."/>
            <person name="Shu S."/>
            <person name="Boston L.B."/>
            <person name="Williams M."/>
            <person name="Peterson D.G."/>
            <person name="McGee K."/>
            <person name="Jones D.C."/>
            <person name="Wendel J.F."/>
            <person name="Stelly D.M."/>
            <person name="Grimwood J."/>
            <person name="Schmutz J."/>
        </authorList>
    </citation>
    <scope>NUCLEOTIDE SEQUENCE [LARGE SCALE GENOMIC DNA]</scope>
    <source>
        <strain evidence="1">cv. TM-1</strain>
    </source>
</reference>